<gene>
    <name evidence="1" type="ORF">LXN57_43115</name>
</gene>
<name>A0ABT0YE71_9ACTN</name>
<dbReference type="RefSeq" id="WP_251804095.1">
    <property type="nucleotide sequence ID" value="NZ_JAMQOL010000075.1"/>
</dbReference>
<organism evidence="1 2">
    <name type="scientific">Paractinoplanes hotanensis</name>
    <dbReference type="NCBI Taxonomy" id="2906497"/>
    <lineage>
        <taxon>Bacteria</taxon>
        <taxon>Bacillati</taxon>
        <taxon>Actinomycetota</taxon>
        <taxon>Actinomycetes</taxon>
        <taxon>Micromonosporales</taxon>
        <taxon>Micromonosporaceae</taxon>
        <taxon>Paractinoplanes</taxon>
    </lineage>
</organism>
<comment type="caution">
    <text evidence="1">The sequence shown here is derived from an EMBL/GenBank/DDBJ whole genome shotgun (WGS) entry which is preliminary data.</text>
</comment>
<protein>
    <submittedName>
        <fullName evidence="1">Uncharacterized protein</fullName>
    </submittedName>
</protein>
<evidence type="ECO:0000313" key="1">
    <source>
        <dbReference type="EMBL" id="MCM4084346.1"/>
    </source>
</evidence>
<dbReference type="Proteomes" id="UP001523216">
    <property type="component" value="Unassembled WGS sequence"/>
</dbReference>
<proteinExistence type="predicted"/>
<dbReference type="EMBL" id="JAMQOL010000075">
    <property type="protein sequence ID" value="MCM4084346.1"/>
    <property type="molecule type" value="Genomic_DNA"/>
</dbReference>
<evidence type="ECO:0000313" key="2">
    <source>
        <dbReference type="Proteomes" id="UP001523216"/>
    </source>
</evidence>
<accession>A0ABT0YE71</accession>
<sequence length="45" mass="5086">MSGSESQRPSYDDLLARLVERDAVISALLAEVAELRRRPRFVRGV</sequence>
<reference evidence="1 2" key="1">
    <citation type="submission" date="2022-06" db="EMBL/GenBank/DDBJ databases">
        <title>Actinoplanes abujensis sp. nov., isolated from Nigerian arid soil.</title>
        <authorList>
            <person name="Ding P."/>
        </authorList>
    </citation>
    <scope>NUCLEOTIDE SEQUENCE [LARGE SCALE GENOMIC DNA]</scope>
    <source>
        <strain evidence="2">TRM88002</strain>
    </source>
</reference>
<keyword evidence="2" id="KW-1185">Reference proteome</keyword>